<dbReference type="Proteomes" id="UP000054217">
    <property type="component" value="Unassembled WGS sequence"/>
</dbReference>
<protein>
    <submittedName>
        <fullName evidence="2">Uncharacterized protein</fullName>
    </submittedName>
</protein>
<reference evidence="3" key="2">
    <citation type="submission" date="2015-01" db="EMBL/GenBank/DDBJ databases">
        <title>Evolutionary Origins and Diversification of the Mycorrhizal Mutualists.</title>
        <authorList>
            <consortium name="DOE Joint Genome Institute"/>
            <consortium name="Mycorrhizal Genomics Consortium"/>
            <person name="Kohler A."/>
            <person name="Kuo A."/>
            <person name="Nagy L.G."/>
            <person name="Floudas D."/>
            <person name="Copeland A."/>
            <person name="Barry K.W."/>
            <person name="Cichocki N."/>
            <person name="Veneault-Fourrey C."/>
            <person name="LaButti K."/>
            <person name="Lindquist E.A."/>
            <person name="Lipzen A."/>
            <person name="Lundell T."/>
            <person name="Morin E."/>
            <person name="Murat C."/>
            <person name="Riley R."/>
            <person name="Ohm R."/>
            <person name="Sun H."/>
            <person name="Tunlid A."/>
            <person name="Henrissat B."/>
            <person name="Grigoriev I.V."/>
            <person name="Hibbett D.S."/>
            <person name="Martin F."/>
        </authorList>
    </citation>
    <scope>NUCLEOTIDE SEQUENCE [LARGE SCALE GENOMIC DNA]</scope>
    <source>
        <strain evidence="3">Marx 270</strain>
    </source>
</reference>
<dbReference type="InParanoid" id="A0A0C3J6I0"/>
<feature type="region of interest" description="Disordered" evidence="1">
    <location>
        <begin position="261"/>
        <end position="301"/>
    </location>
</feature>
<feature type="compositionally biased region" description="Low complexity" evidence="1">
    <location>
        <begin position="29"/>
        <end position="40"/>
    </location>
</feature>
<dbReference type="AlphaFoldDB" id="A0A0C3J6I0"/>
<dbReference type="EMBL" id="KN831970">
    <property type="protein sequence ID" value="KIO04653.1"/>
    <property type="molecule type" value="Genomic_DNA"/>
</dbReference>
<evidence type="ECO:0000313" key="3">
    <source>
        <dbReference type="Proteomes" id="UP000054217"/>
    </source>
</evidence>
<proteinExistence type="predicted"/>
<dbReference type="HOGENOM" id="CLU_924757_0_0_1"/>
<reference evidence="2 3" key="1">
    <citation type="submission" date="2014-04" db="EMBL/GenBank/DDBJ databases">
        <authorList>
            <consortium name="DOE Joint Genome Institute"/>
            <person name="Kuo A."/>
            <person name="Kohler A."/>
            <person name="Costa M.D."/>
            <person name="Nagy L.G."/>
            <person name="Floudas D."/>
            <person name="Copeland A."/>
            <person name="Barry K.W."/>
            <person name="Cichocki N."/>
            <person name="Veneault-Fourrey C."/>
            <person name="LaButti K."/>
            <person name="Lindquist E.A."/>
            <person name="Lipzen A."/>
            <person name="Lundell T."/>
            <person name="Morin E."/>
            <person name="Murat C."/>
            <person name="Sun H."/>
            <person name="Tunlid A."/>
            <person name="Henrissat B."/>
            <person name="Grigoriev I.V."/>
            <person name="Hibbett D.S."/>
            <person name="Martin F."/>
            <person name="Nordberg H.P."/>
            <person name="Cantor M.N."/>
            <person name="Hua S.X."/>
        </authorList>
    </citation>
    <scope>NUCLEOTIDE SEQUENCE [LARGE SCALE GENOMIC DNA]</scope>
    <source>
        <strain evidence="2 3">Marx 270</strain>
    </source>
</reference>
<feature type="region of interest" description="Disordered" evidence="1">
    <location>
        <begin position="1"/>
        <end position="42"/>
    </location>
</feature>
<gene>
    <name evidence="2" type="ORF">M404DRAFT_26106</name>
</gene>
<keyword evidence="3" id="KW-1185">Reference proteome</keyword>
<name>A0A0C3J6I0_PISTI</name>
<evidence type="ECO:0000256" key="1">
    <source>
        <dbReference type="SAM" id="MobiDB-lite"/>
    </source>
</evidence>
<feature type="compositionally biased region" description="Basic and acidic residues" evidence="1">
    <location>
        <begin position="1"/>
        <end position="17"/>
    </location>
</feature>
<evidence type="ECO:0000313" key="2">
    <source>
        <dbReference type="EMBL" id="KIO04653.1"/>
    </source>
</evidence>
<organism evidence="2 3">
    <name type="scientific">Pisolithus tinctorius Marx 270</name>
    <dbReference type="NCBI Taxonomy" id="870435"/>
    <lineage>
        <taxon>Eukaryota</taxon>
        <taxon>Fungi</taxon>
        <taxon>Dikarya</taxon>
        <taxon>Basidiomycota</taxon>
        <taxon>Agaricomycotina</taxon>
        <taxon>Agaricomycetes</taxon>
        <taxon>Agaricomycetidae</taxon>
        <taxon>Boletales</taxon>
        <taxon>Sclerodermatineae</taxon>
        <taxon>Pisolithaceae</taxon>
        <taxon>Pisolithus</taxon>
    </lineage>
</organism>
<accession>A0A0C3J6I0</accession>
<dbReference type="OrthoDB" id="2857391at2759"/>
<sequence length="301" mass="31709">MSKDFTLDIDAVGHDSLDENTDTDEDVPHAANHGAARGAGTSLDRELDEVRRVMAAPVLDASPAELHQDFEFYIELLRKQENKKWALGIFEHFDNAVFGANRHDGSQQPPPEAEDSVEVPRSWEDDILAQLGGVGGTAEVNSNPPTVPITSQSATHPSILTGTIQAEDFPPPQIRMNLLGAASTAWGNGTSISGAIQPNTNLSISVLEAGTISPSQSVIVSATSSELSLPLSTLSLGSSQPSVSTPLNPPDPLVVMPALVSGRSSKATKKGKKATQGQAKATEEGIGAVPARVTRVTRQKK</sequence>